<dbReference type="EMBL" id="GITU01002502">
    <property type="protein sequence ID" value="MBC1171205.1"/>
    <property type="molecule type" value="Transcribed_RNA"/>
</dbReference>
<dbReference type="GO" id="GO:0005666">
    <property type="term" value="C:RNA polymerase III complex"/>
    <property type="evidence" value="ECO:0007669"/>
    <property type="project" value="InterPro"/>
</dbReference>
<dbReference type="GO" id="GO:0042797">
    <property type="term" value="P:tRNA transcription by RNA polymerase III"/>
    <property type="evidence" value="ECO:0007669"/>
    <property type="project" value="TreeGrafter"/>
</dbReference>
<sequence length="373" mass="40662">MATSGGNSGVVKVKQEPGVITIKTEPGLRTQMKTERLTSFKLPRDLTLGGPGPGRTSRGGATKKVYTPNLNAVRQKNADVKTSRDTQQKKTVRPERTRNDRGGRASSNNYIQTMGVFSEGTAKTTVKRYSESSRYSSVESRPIRRSAASKRDSSQSSDPATALRDILDSSDDDDTAMDEDATMPVMLHAAQSDKNVFSIAKDVKVKVEDSDEVSPNAPAVSTIPFSTKIKADPDGINPPQTLEEIFGAKSSQVFLLQLPDTLPGSSGARDPGTEDTRIDDKESETPAESLNSLRQQDEGLVGKIVRHKSGKTKLVLGNSQFDLDVGIDTDFLQQLVSIDANPERRSGNMYNLGKVQTKLTATPDWEHMFRNML</sequence>
<dbReference type="VEuPathDB" id="VectorBase:LLONM1_006930"/>
<dbReference type="PANTHER" id="PTHR13408">
    <property type="entry name" value="DNA-DIRECTED RNA POLYMERASE III"/>
    <property type="match status" value="1"/>
</dbReference>
<dbReference type="InterPro" id="IPR007811">
    <property type="entry name" value="RPC4"/>
</dbReference>
<evidence type="ECO:0000256" key="3">
    <source>
        <dbReference type="ARBA" id="ARBA00023163"/>
    </source>
</evidence>
<dbReference type="GO" id="GO:0003677">
    <property type="term" value="F:DNA binding"/>
    <property type="evidence" value="ECO:0007669"/>
    <property type="project" value="InterPro"/>
</dbReference>
<dbReference type="Pfam" id="PF05132">
    <property type="entry name" value="RNA_pol_Rpc4"/>
    <property type="match status" value="1"/>
</dbReference>
<dbReference type="PANTHER" id="PTHR13408:SF0">
    <property type="entry name" value="DNA-DIRECTED RNA POLYMERASE III SUBUNIT RPC4"/>
    <property type="match status" value="1"/>
</dbReference>
<dbReference type="AlphaFoldDB" id="A0A7G3AG07"/>
<evidence type="ECO:0000256" key="5">
    <source>
        <dbReference type="SAM" id="MobiDB-lite"/>
    </source>
</evidence>
<evidence type="ECO:0000313" key="6">
    <source>
        <dbReference type="EMBL" id="MBC1171205.1"/>
    </source>
</evidence>
<evidence type="ECO:0000256" key="2">
    <source>
        <dbReference type="ARBA" id="ARBA00022478"/>
    </source>
</evidence>
<evidence type="ECO:0000256" key="4">
    <source>
        <dbReference type="ARBA" id="ARBA00023242"/>
    </source>
</evidence>
<comment type="subcellular location">
    <subcellularLocation>
        <location evidence="1">Nucleus</location>
    </subcellularLocation>
</comment>
<feature type="compositionally biased region" description="Basic and acidic residues" evidence="5">
    <location>
        <begin position="76"/>
        <end position="103"/>
    </location>
</feature>
<keyword evidence="4" id="KW-0539">Nucleus</keyword>
<feature type="region of interest" description="Disordered" evidence="5">
    <location>
        <begin position="39"/>
        <end position="177"/>
    </location>
</feature>
<feature type="compositionally biased region" description="Basic and acidic residues" evidence="5">
    <location>
        <begin position="271"/>
        <end position="284"/>
    </location>
</feature>
<protein>
    <submittedName>
        <fullName evidence="6">Putative dna-directed rna polymerase iii subunit d</fullName>
    </submittedName>
</protein>
<keyword evidence="3" id="KW-0804">Transcription</keyword>
<name>A0A7G3AG07_LUTLO</name>
<feature type="compositionally biased region" description="Acidic residues" evidence="5">
    <location>
        <begin position="168"/>
        <end position="177"/>
    </location>
</feature>
<feature type="region of interest" description="Disordered" evidence="5">
    <location>
        <begin position="259"/>
        <end position="290"/>
    </location>
</feature>
<organism evidence="6">
    <name type="scientific">Lutzomyia longipalpis</name>
    <name type="common">Sand fly</name>
    <dbReference type="NCBI Taxonomy" id="7200"/>
    <lineage>
        <taxon>Eukaryota</taxon>
        <taxon>Metazoa</taxon>
        <taxon>Ecdysozoa</taxon>
        <taxon>Arthropoda</taxon>
        <taxon>Hexapoda</taxon>
        <taxon>Insecta</taxon>
        <taxon>Pterygota</taxon>
        <taxon>Neoptera</taxon>
        <taxon>Endopterygota</taxon>
        <taxon>Diptera</taxon>
        <taxon>Nematocera</taxon>
        <taxon>Psychodoidea</taxon>
        <taxon>Psychodidae</taxon>
        <taxon>Lutzomyia</taxon>
        <taxon>Lutzomyia</taxon>
    </lineage>
</organism>
<accession>A0A7G3AG07</accession>
<evidence type="ECO:0000256" key="1">
    <source>
        <dbReference type="ARBA" id="ARBA00004123"/>
    </source>
</evidence>
<keyword evidence="2 6" id="KW-0240">DNA-directed RNA polymerase</keyword>
<reference evidence="6" key="1">
    <citation type="journal article" date="2020" name="BMC">
        <title>Leishmania infection induces a limited differential gene expression in the sand fly midgut.</title>
        <authorList>
            <person name="Coutinho-Abreu I.V."/>
            <person name="Serafim T.D."/>
            <person name="Meneses C."/>
            <person name="Kamhawi S."/>
            <person name="Oliveira F."/>
            <person name="Valenzuela J.G."/>
        </authorList>
    </citation>
    <scope>NUCLEOTIDE SEQUENCE</scope>
    <source>
        <strain evidence="6">Jacobina</strain>
        <tissue evidence="6">Midgut</tissue>
    </source>
</reference>
<proteinExistence type="predicted"/>